<accession>A0A1J8Q6T8</accession>
<evidence type="ECO:0000313" key="3">
    <source>
        <dbReference type="Proteomes" id="UP000183567"/>
    </source>
</evidence>
<keyword evidence="3" id="KW-1185">Reference proteome</keyword>
<organism evidence="2 3">
    <name type="scientific">Rhizopogon vesiculosus</name>
    <dbReference type="NCBI Taxonomy" id="180088"/>
    <lineage>
        <taxon>Eukaryota</taxon>
        <taxon>Fungi</taxon>
        <taxon>Dikarya</taxon>
        <taxon>Basidiomycota</taxon>
        <taxon>Agaricomycotina</taxon>
        <taxon>Agaricomycetes</taxon>
        <taxon>Agaricomycetidae</taxon>
        <taxon>Boletales</taxon>
        <taxon>Suillineae</taxon>
        <taxon>Rhizopogonaceae</taxon>
        <taxon>Rhizopogon</taxon>
    </lineage>
</organism>
<reference evidence="2 3" key="1">
    <citation type="submission" date="2016-03" db="EMBL/GenBank/DDBJ databases">
        <title>Comparative genomics of the ectomycorrhizal sister species Rhizopogon vinicolor and Rhizopogon vesiculosus (Basidiomycota: Boletales) reveals a divergence of the mating type B locus.</title>
        <authorList>
            <person name="Mujic A.B."/>
            <person name="Kuo A."/>
            <person name="Tritt A."/>
            <person name="Lipzen A."/>
            <person name="Chen C."/>
            <person name="Johnson J."/>
            <person name="Sharma A."/>
            <person name="Barry K."/>
            <person name="Grigoriev I.V."/>
            <person name="Spatafora J.W."/>
        </authorList>
    </citation>
    <scope>NUCLEOTIDE SEQUENCE [LARGE SCALE GENOMIC DNA]</scope>
    <source>
        <strain evidence="2 3">AM-OR11-056</strain>
    </source>
</reference>
<sequence length="262" mass="28788">MALSSSASGFMKGYEWFMCIVQKPPEQEQSFEELRVEDYLKAYMTTGRPPPPVLDQPETPKAREALGLLPLFSPIPVQSSPSTSTSELPAEKAITSPSDLPTIQLFQTTKTLLDEQFQSITAQPTFGWFSLEELRHYAYLSGNIMPPIPQSSPLQSEMLAPDAALTRLVHPYYARDSPATAYASARIDLGPPESYMSITASPKFNKHSFEELRLAYLLAGKELTSSEIPTRGSLPAPTAPPLLGRPRGETLSIATPVPSFRV</sequence>
<comment type="caution">
    <text evidence="2">The sequence shown here is derived from an EMBL/GenBank/DDBJ whole genome shotgun (WGS) entry which is preliminary data.</text>
</comment>
<evidence type="ECO:0000256" key="1">
    <source>
        <dbReference type="SAM" id="MobiDB-lite"/>
    </source>
</evidence>
<gene>
    <name evidence="2" type="ORF">AZE42_09927</name>
</gene>
<proteinExistence type="predicted"/>
<evidence type="ECO:0000313" key="2">
    <source>
        <dbReference type="EMBL" id="OJA09040.1"/>
    </source>
</evidence>
<feature type="region of interest" description="Disordered" evidence="1">
    <location>
        <begin position="227"/>
        <end position="262"/>
    </location>
</feature>
<dbReference type="EMBL" id="LVVM01006040">
    <property type="protein sequence ID" value="OJA09040.1"/>
    <property type="molecule type" value="Genomic_DNA"/>
</dbReference>
<dbReference type="Proteomes" id="UP000183567">
    <property type="component" value="Unassembled WGS sequence"/>
</dbReference>
<dbReference type="OrthoDB" id="3234974at2759"/>
<protein>
    <submittedName>
        <fullName evidence="2">Uncharacterized protein</fullName>
    </submittedName>
</protein>
<dbReference type="AlphaFoldDB" id="A0A1J8Q6T8"/>
<name>A0A1J8Q6T8_9AGAM</name>